<dbReference type="InterPro" id="IPR000033">
    <property type="entry name" value="LDLR_classB_rpt"/>
</dbReference>
<keyword evidence="1" id="KW-0812">Transmembrane</keyword>
<dbReference type="SUPFAM" id="SSF63825">
    <property type="entry name" value="YWTD domain"/>
    <property type="match status" value="1"/>
</dbReference>
<dbReference type="OrthoDB" id="219959at2"/>
<protein>
    <recommendedName>
        <fullName evidence="4">ResB-like domain-containing protein</fullName>
    </recommendedName>
</protein>
<feature type="transmembrane region" description="Helical" evidence="1">
    <location>
        <begin position="998"/>
        <end position="1016"/>
    </location>
</feature>
<gene>
    <name evidence="2" type="ORF">C5Y98_25325</name>
</gene>
<dbReference type="InterPro" id="IPR011042">
    <property type="entry name" value="6-blade_b-propeller_TolB-like"/>
</dbReference>
<sequence>MARPKLVSPDQPFLVRALLYVYQFAASLGLAVVLLSLMAVALIFATFVEATFNTDVVQFYVYRSWWFGLIYALLGVNIFCAAAIRYPWKRHQTGFVITHIGLLMLLLSGAISRSKGIDAQVHVWENHASELAFDNAYYFDLRIEKKAKPDPTNATLGPQIEDQQRHAVKFAPGMFNWSAYDDGFAHWKVAEPELARWFSPIFYLSLRNRAGNVLYDQNGVRLEVLDYYADCNWWDNTPTVQLMMSMPSMKRPTSDGRTEEGKVSWIPIRLAVFKPIQQTQQPSKYRFGVGDSERSGGGTVTFHMAGSRAATEAFLACVPEEGTIGPQGQVILYAGGKPTVIHVDQQLGKDPQELPGTDLKYQIKAYYPTSQVDQTTGQDWIEFAEAEGAEPRNPTVIIELFRDDQKVDELTLLANMPQLNMQAYDAQVFGDYWFDFGEKDAAELMRGEGGSRIDLIQGVAAGAEDENDPASKRVFYRYWNRKKVVASGELKRNGTEGDAVEAFKMPIATLNMYVKSFVPSDRPKAQPVKQPFGAAGPMGSTPAVKVRLNVDDESEEFWLKAHMNEPDVGLNERSTLHTVKVGDREVKLSMPIQSYPIGFRIYLEQFERRLDPGTSQPSHYSSDVHYLDRLKDRYVMRLAGGAISPVSIVGELKPTSVAANGETLYWIDTNTQASSIMSVNLDTPYEPAVTLIASAGTDPRNLIVSEDGEHLYWLAKQFNRLTGREADVLMQANSTGSEKRVIALFDRSPTGLAIDAEMGWAYFGNFAELSIGRVKLDGSEIENRWLSSAGKVTGLALDAKHRVLYFADDLNDMIGKTSLDSPELSPVYTYKSDAQPNSMAVDAKRGLLYWTDIQPNGIDPTARKHLNDPKYGGQDALKEQEINTAIYMVDLKGKVKEPKTFHTKLMDGLEGIAVDAPSGDVYFTQRALLKRDVWITMNAPDDFTEPAGGRDLRIFQESFDGPYLAGTPEYREFVPERSNDSEVYKSVFSVNYDPGTALRYWGCLFVIGGIACMFYMRAYFFKTKRMSDPQARAKAHPAKIETEVVTR</sequence>
<keyword evidence="1" id="KW-1133">Transmembrane helix</keyword>
<dbReference type="GO" id="GO:0005886">
    <property type="term" value="C:plasma membrane"/>
    <property type="evidence" value="ECO:0007669"/>
    <property type="project" value="TreeGrafter"/>
</dbReference>
<dbReference type="InterPro" id="IPR050778">
    <property type="entry name" value="Cueball_EGF_LRP_Nidogen"/>
</dbReference>
<name>A0A2S8F7T4_9BACT</name>
<dbReference type="GO" id="GO:0017147">
    <property type="term" value="F:Wnt-protein binding"/>
    <property type="evidence" value="ECO:0007669"/>
    <property type="project" value="TreeGrafter"/>
</dbReference>
<dbReference type="AlphaFoldDB" id="A0A2S8F7T4"/>
<evidence type="ECO:0000256" key="1">
    <source>
        <dbReference type="SAM" id="Phobius"/>
    </source>
</evidence>
<dbReference type="Proteomes" id="UP000239388">
    <property type="component" value="Unassembled WGS sequence"/>
</dbReference>
<feature type="transmembrane region" description="Helical" evidence="1">
    <location>
        <begin position="93"/>
        <end position="111"/>
    </location>
</feature>
<keyword evidence="1" id="KW-0472">Membrane</keyword>
<proteinExistence type="predicted"/>
<reference evidence="2 3" key="1">
    <citation type="submission" date="2018-02" db="EMBL/GenBank/DDBJ databases">
        <title>Comparative genomes isolates from brazilian mangrove.</title>
        <authorList>
            <person name="Araujo J.E."/>
            <person name="Taketani R.G."/>
            <person name="Silva M.C.P."/>
            <person name="Loureco M.V."/>
            <person name="Andreote F.D."/>
        </authorList>
    </citation>
    <scope>NUCLEOTIDE SEQUENCE [LARGE SCALE GENOMIC DNA]</scope>
    <source>
        <strain evidence="2 3">NAP PRIS-MGV</strain>
    </source>
</reference>
<dbReference type="PANTHER" id="PTHR46513:SF13">
    <property type="entry name" value="EGF-LIKE DOMAIN-CONTAINING PROTEIN"/>
    <property type="match status" value="1"/>
</dbReference>
<dbReference type="RefSeq" id="WP_105358601.1">
    <property type="nucleotide sequence ID" value="NZ_PUIB01000025.1"/>
</dbReference>
<dbReference type="PANTHER" id="PTHR46513">
    <property type="entry name" value="VITELLOGENIN RECEPTOR-LIKE PROTEIN-RELATED-RELATED"/>
    <property type="match status" value="1"/>
</dbReference>
<dbReference type="Gene3D" id="2.120.10.30">
    <property type="entry name" value="TolB, C-terminal domain"/>
    <property type="match status" value="2"/>
</dbReference>
<organism evidence="2 3">
    <name type="scientific">Blastopirellula marina</name>
    <dbReference type="NCBI Taxonomy" id="124"/>
    <lineage>
        <taxon>Bacteria</taxon>
        <taxon>Pseudomonadati</taxon>
        <taxon>Planctomycetota</taxon>
        <taxon>Planctomycetia</taxon>
        <taxon>Pirellulales</taxon>
        <taxon>Pirellulaceae</taxon>
        <taxon>Blastopirellula</taxon>
    </lineage>
</organism>
<evidence type="ECO:0000313" key="3">
    <source>
        <dbReference type="Proteomes" id="UP000239388"/>
    </source>
</evidence>
<dbReference type="SMART" id="SM00135">
    <property type="entry name" value="LY"/>
    <property type="match status" value="4"/>
</dbReference>
<feature type="transmembrane region" description="Helical" evidence="1">
    <location>
        <begin position="20"/>
        <end position="45"/>
    </location>
</feature>
<dbReference type="EMBL" id="PUIB01000025">
    <property type="protein sequence ID" value="PQO28222.1"/>
    <property type="molecule type" value="Genomic_DNA"/>
</dbReference>
<comment type="caution">
    <text evidence="2">The sequence shown here is derived from an EMBL/GenBank/DDBJ whole genome shotgun (WGS) entry which is preliminary data.</text>
</comment>
<evidence type="ECO:0000313" key="2">
    <source>
        <dbReference type="EMBL" id="PQO28222.1"/>
    </source>
</evidence>
<dbReference type="GO" id="GO:0060070">
    <property type="term" value="P:canonical Wnt signaling pathway"/>
    <property type="evidence" value="ECO:0007669"/>
    <property type="project" value="TreeGrafter"/>
</dbReference>
<evidence type="ECO:0008006" key="4">
    <source>
        <dbReference type="Google" id="ProtNLM"/>
    </source>
</evidence>
<feature type="transmembrane region" description="Helical" evidence="1">
    <location>
        <begin position="65"/>
        <end position="86"/>
    </location>
</feature>
<accession>A0A2S8F7T4</accession>
<dbReference type="GO" id="GO:0042813">
    <property type="term" value="F:Wnt receptor activity"/>
    <property type="evidence" value="ECO:0007669"/>
    <property type="project" value="TreeGrafter"/>
</dbReference>